<evidence type="ECO:0000313" key="3">
    <source>
        <dbReference type="Proteomes" id="UP000314294"/>
    </source>
</evidence>
<dbReference type="EMBL" id="SRLO01000798">
    <property type="protein sequence ID" value="TNN46290.1"/>
    <property type="molecule type" value="Genomic_DNA"/>
</dbReference>
<reference evidence="2 3" key="1">
    <citation type="submission" date="2019-03" db="EMBL/GenBank/DDBJ databases">
        <title>First draft genome of Liparis tanakae, snailfish: a comprehensive survey of snailfish specific genes.</title>
        <authorList>
            <person name="Kim W."/>
            <person name="Song I."/>
            <person name="Jeong J.-H."/>
            <person name="Kim D."/>
            <person name="Kim S."/>
            <person name="Ryu S."/>
            <person name="Song J.Y."/>
            <person name="Lee S.K."/>
        </authorList>
    </citation>
    <scope>NUCLEOTIDE SEQUENCE [LARGE SCALE GENOMIC DNA]</scope>
    <source>
        <tissue evidence="2">Muscle</tissue>
    </source>
</reference>
<dbReference type="AlphaFoldDB" id="A0A4Z2FZI0"/>
<dbReference type="Proteomes" id="UP000314294">
    <property type="component" value="Unassembled WGS sequence"/>
</dbReference>
<evidence type="ECO:0000256" key="1">
    <source>
        <dbReference type="SAM" id="MobiDB-lite"/>
    </source>
</evidence>
<gene>
    <name evidence="2" type="ORF">EYF80_043528</name>
</gene>
<protein>
    <submittedName>
        <fullName evidence="2">Uncharacterized protein</fullName>
    </submittedName>
</protein>
<feature type="compositionally biased region" description="Low complexity" evidence="1">
    <location>
        <begin position="32"/>
        <end position="42"/>
    </location>
</feature>
<organism evidence="2 3">
    <name type="scientific">Liparis tanakae</name>
    <name type="common">Tanaka's snailfish</name>
    <dbReference type="NCBI Taxonomy" id="230148"/>
    <lineage>
        <taxon>Eukaryota</taxon>
        <taxon>Metazoa</taxon>
        <taxon>Chordata</taxon>
        <taxon>Craniata</taxon>
        <taxon>Vertebrata</taxon>
        <taxon>Euteleostomi</taxon>
        <taxon>Actinopterygii</taxon>
        <taxon>Neopterygii</taxon>
        <taxon>Teleostei</taxon>
        <taxon>Neoteleostei</taxon>
        <taxon>Acanthomorphata</taxon>
        <taxon>Eupercaria</taxon>
        <taxon>Perciformes</taxon>
        <taxon>Cottioidei</taxon>
        <taxon>Cottales</taxon>
        <taxon>Liparidae</taxon>
        <taxon>Liparis</taxon>
    </lineage>
</organism>
<proteinExistence type="predicted"/>
<comment type="caution">
    <text evidence="2">The sequence shown here is derived from an EMBL/GenBank/DDBJ whole genome shotgun (WGS) entry which is preliminary data.</text>
</comment>
<name>A0A4Z2FZI0_9TELE</name>
<feature type="compositionally biased region" description="Polar residues" evidence="1">
    <location>
        <begin position="19"/>
        <end position="28"/>
    </location>
</feature>
<evidence type="ECO:0000313" key="2">
    <source>
        <dbReference type="EMBL" id="TNN46290.1"/>
    </source>
</evidence>
<accession>A0A4Z2FZI0</accession>
<keyword evidence="3" id="KW-1185">Reference proteome</keyword>
<sequence>MKSGPRPTLRGVPPASETVILTSTTSPVEMNPSAASPTSPASRPRDSDRFDLAEWSTEVEAIFPRPPTPANNAQPGAMSAFKSLKSHVLINEPTEGDGGPALNQDECVAVIFFFFAPITASLAFSHPRSSIPVQLDDVGSERHIVHEGGRVFFLNRRKAKQLSSNYVNLGIHPGSRFSGHLADDWPNRLPIKLLSEKRGNVFSIVLI</sequence>
<feature type="region of interest" description="Disordered" evidence="1">
    <location>
        <begin position="1"/>
        <end position="47"/>
    </location>
</feature>